<protein>
    <submittedName>
        <fullName evidence="1">Uncharacterized protein</fullName>
    </submittedName>
</protein>
<reference evidence="1 2" key="1">
    <citation type="submission" date="2016-10" db="EMBL/GenBank/DDBJ databases">
        <title>Comparative genome analysis of multiple Pseudomonas spp. focuses on biocontrol and plant growth promoting traits.</title>
        <authorList>
            <person name="Tao X.-Y."/>
            <person name="Taylor C.G."/>
        </authorList>
    </citation>
    <scope>NUCLEOTIDE SEQUENCE [LARGE SCALE GENOMIC DNA]</scope>
    <source>
        <strain evidence="1 2">36C6</strain>
    </source>
</reference>
<proteinExistence type="predicted"/>
<comment type="caution">
    <text evidence="1">The sequence shown here is derived from an EMBL/GenBank/DDBJ whole genome shotgun (WGS) entry which is preliminary data.</text>
</comment>
<gene>
    <name evidence="1" type="ORF">BK662_10190</name>
</gene>
<dbReference type="AlphaFoldDB" id="A0A423HUG9"/>
<name>A0A423HUG9_9PSED</name>
<sequence length="62" mass="7225">MAVQGATETEIAPQDYFDSFWSLSDEWVKKTDLPRHSSFRDTEWKKLVYFYQTAFGSAIKGL</sequence>
<dbReference type="EMBL" id="MOBM01000012">
    <property type="protein sequence ID" value="RON16864.1"/>
    <property type="molecule type" value="Genomic_DNA"/>
</dbReference>
<accession>A0A423HUG9</accession>
<evidence type="ECO:0000313" key="1">
    <source>
        <dbReference type="EMBL" id="RON16864.1"/>
    </source>
</evidence>
<dbReference type="Proteomes" id="UP000284002">
    <property type="component" value="Unassembled WGS sequence"/>
</dbReference>
<organism evidence="1 2">
    <name type="scientific">Pseudomonas frederiksbergensis</name>
    <dbReference type="NCBI Taxonomy" id="104087"/>
    <lineage>
        <taxon>Bacteria</taxon>
        <taxon>Pseudomonadati</taxon>
        <taxon>Pseudomonadota</taxon>
        <taxon>Gammaproteobacteria</taxon>
        <taxon>Pseudomonadales</taxon>
        <taxon>Pseudomonadaceae</taxon>
        <taxon>Pseudomonas</taxon>
    </lineage>
</organism>
<evidence type="ECO:0000313" key="2">
    <source>
        <dbReference type="Proteomes" id="UP000284002"/>
    </source>
</evidence>